<proteinExistence type="predicted"/>
<feature type="domain" description="PAC" evidence="1">
    <location>
        <begin position="1"/>
        <end position="21"/>
    </location>
</feature>
<comment type="caution">
    <text evidence="2">The sequence shown here is derived from an EMBL/GenBank/DDBJ whole genome shotgun (WGS) entry which is preliminary data.</text>
</comment>
<sequence length="219" mass="25169">YIVGTIRDITERKRVEENIRKSEEKFHSLFENMLNGIAYCKMMFDENKKPIDWIYLETNEAFEKITGIKRDIIGKKVTEAIPGIEKDVPELFEYYGKVALTGEAADFEIYLDTMKIWLHVTAYCPEKGYFGVVFEDVTERKINEQKIKDIAKFPSENPNPVIRVAKDGTVLYANDALKPVLDVWNSKEGQFVPANWKKIITECFSAKTVFTTGSYAKGP</sequence>
<evidence type="ECO:0000259" key="1">
    <source>
        <dbReference type="PROSITE" id="PS50113"/>
    </source>
</evidence>
<protein>
    <recommendedName>
        <fullName evidence="1">PAC domain-containing protein</fullName>
    </recommendedName>
</protein>
<dbReference type="Pfam" id="PF13188">
    <property type="entry name" value="PAS_8"/>
    <property type="match status" value="1"/>
</dbReference>
<organism evidence="2">
    <name type="scientific">marine sediment metagenome</name>
    <dbReference type="NCBI Taxonomy" id="412755"/>
    <lineage>
        <taxon>unclassified sequences</taxon>
        <taxon>metagenomes</taxon>
        <taxon>ecological metagenomes</taxon>
    </lineage>
</organism>
<dbReference type="SUPFAM" id="SSF55785">
    <property type="entry name" value="PYP-like sensor domain (PAS domain)"/>
    <property type="match status" value="1"/>
</dbReference>
<dbReference type="PROSITE" id="PS50113">
    <property type="entry name" value="PAC"/>
    <property type="match status" value="1"/>
</dbReference>
<dbReference type="InterPro" id="IPR035965">
    <property type="entry name" value="PAS-like_dom_sf"/>
</dbReference>
<dbReference type="Gene3D" id="3.30.450.20">
    <property type="entry name" value="PAS domain"/>
    <property type="match status" value="2"/>
</dbReference>
<feature type="non-terminal residue" evidence="2">
    <location>
        <position position="1"/>
    </location>
</feature>
<accession>A0A0F9HBM6</accession>
<dbReference type="EMBL" id="LAZR01025259">
    <property type="protein sequence ID" value="KKL72487.1"/>
    <property type="molecule type" value="Genomic_DNA"/>
</dbReference>
<dbReference type="InterPro" id="IPR000700">
    <property type="entry name" value="PAS-assoc_C"/>
</dbReference>
<gene>
    <name evidence="2" type="ORF">LCGC14_2084440</name>
</gene>
<dbReference type="InterPro" id="IPR000014">
    <property type="entry name" value="PAS"/>
</dbReference>
<dbReference type="CDD" id="cd00130">
    <property type="entry name" value="PAS"/>
    <property type="match status" value="1"/>
</dbReference>
<reference evidence="2" key="1">
    <citation type="journal article" date="2015" name="Nature">
        <title>Complex archaea that bridge the gap between prokaryotes and eukaryotes.</title>
        <authorList>
            <person name="Spang A."/>
            <person name="Saw J.H."/>
            <person name="Jorgensen S.L."/>
            <person name="Zaremba-Niedzwiedzka K."/>
            <person name="Martijn J."/>
            <person name="Lind A.E."/>
            <person name="van Eijk R."/>
            <person name="Schleper C."/>
            <person name="Guy L."/>
            <person name="Ettema T.J."/>
        </authorList>
    </citation>
    <scope>NUCLEOTIDE SEQUENCE</scope>
</reference>
<evidence type="ECO:0000313" key="2">
    <source>
        <dbReference type="EMBL" id="KKL72487.1"/>
    </source>
</evidence>
<name>A0A0F9HBM6_9ZZZZ</name>
<dbReference type="AlphaFoldDB" id="A0A0F9HBM6"/>